<feature type="region of interest" description="Disordered" evidence="1">
    <location>
        <begin position="1"/>
        <end position="90"/>
    </location>
</feature>
<protein>
    <submittedName>
        <fullName evidence="2">Uncharacterized protein</fullName>
    </submittedName>
</protein>
<sequence>AQATSVPRCRRKQPRHRRSQCGHQGSGGGHHHPRARDAVYSGKHAVAAPRLLHRRAAGDQRRPAAEPGEAGDAGVTKQRGSHRDTEAQRRSHLCASVSLCEIGVSSLRGGGLNLVRLVAGELDGPV</sequence>
<dbReference type="AlphaFoldDB" id="A0A6J4KYN2"/>
<feature type="compositionally biased region" description="Basic residues" evidence="1">
    <location>
        <begin position="8"/>
        <end position="20"/>
    </location>
</feature>
<feature type="non-terminal residue" evidence="2">
    <location>
        <position position="1"/>
    </location>
</feature>
<feature type="compositionally biased region" description="Low complexity" evidence="1">
    <location>
        <begin position="65"/>
        <end position="74"/>
    </location>
</feature>
<dbReference type="EMBL" id="CADCTW010000083">
    <property type="protein sequence ID" value="CAA9314725.1"/>
    <property type="molecule type" value="Genomic_DNA"/>
</dbReference>
<accession>A0A6J4KYN2</accession>
<evidence type="ECO:0000256" key="1">
    <source>
        <dbReference type="SAM" id="MobiDB-lite"/>
    </source>
</evidence>
<evidence type="ECO:0000313" key="2">
    <source>
        <dbReference type="EMBL" id="CAA9314725.1"/>
    </source>
</evidence>
<feature type="non-terminal residue" evidence="2">
    <location>
        <position position="126"/>
    </location>
</feature>
<gene>
    <name evidence="2" type="ORF">AVDCRST_MAG68-1483</name>
</gene>
<name>A0A6J4KYN2_9BACT</name>
<proteinExistence type="predicted"/>
<reference evidence="2" key="1">
    <citation type="submission" date="2020-02" db="EMBL/GenBank/DDBJ databases">
        <authorList>
            <person name="Meier V. D."/>
        </authorList>
    </citation>
    <scope>NUCLEOTIDE SEQUENCE</scope>
    <source>
        <strain evidence="2">AVDCRST_MAG68</strain>
    </source>
</reference>
<organism evidence="2">
    <name type="scientific">uncultured Gemmatimonadota bacterium</name>
    <dbReference type="NCBI Taxonomy" id="203437"/>
    <lineage>
        <taxon>Bacteria</taxon>
        <taxon>Pseudomonadati</taxon>
        <taxon>Gemmatimonadota</taxon>
        <taxon>environmental samples</taxon>
    </lineage>
</organism>